<dbReference type="GO" id="GO:0008959">
    <property type="term" value="F:phosphate acetyltransferase activity"/>
    <property type="evidence" value="ECO:0007669"/>
    <property type="project" value="UniProtKB-EC"/>
</dbReference>
<evidence type="ECO:0000256" key="2">
    <source>
        <dbReference type="ARBA" id="ARBA00004989"/>
    </source>
</evidence>
<dbReference type="FunFam" id="3.40.50.10750:FF:000001">
    <property type="entry name" value="Phosphate acetyltransferase"/>
    <property type="match status" value="1"/>
</dbReference>
<dbReference type="NCBIfam" id="NF004167">
    <property type="entry name" value="PRK05632.1"/>
    <property type="match status" value="1"/>
</dbReference>
<dbReference type="Proteomes" id="UP000044026">
    <property type="component" value="Unassembled WGS sequence"/>
</dbReference>
<comment type="function">
    <text evidence="12">Involved in acetate metabolism.</text>
</comment>
<comment type="similarity">
    <text evidence="4 12">In the N-terminal section; belongs to the CobB/CobQ family.</text>
</comment>
<dbReference type="AlphaFoldDB" id="A0A0B7H5F6"/>
<dbReference type="InterPro" id="IPR042113">
    <property type="entry name" value="P_AcTrfase_dom1"/>
</dbReference>
<dbReference type="PIRSF" id="PIRSF006107">
    <property type="entry name" value="PhpActrans_proteobac"/>
    <property type="match status" value="1"/>
</dbReference>
<dbReference type="SUPFAM" id="SSF52540">
    <property type="entry name" value="P-loop containing nucleoside triphosphate hydrolases"/>
    <property type="match status" value="1"/>
</dbReference>
<evidence type="ECO:0000256" key="11">
    <source>
        <dbReference type="ARBA" id="ARBA00031108"/>
    </source>
</evidence>
<comment type="subunit">
    <text evidence="5">Homohexamer.</text>
</comment>
<evidence type="ECO:0000256" key="3">
    <source>
        <dbReference type="ARBA" id="ARBA00008756"/>
    </source>
</evidence>
<sequence length="694" mass="76678">MNKSVYIITPDAYSGKSLVSLGVMQMVMRNTPKVGYFKPILESKTQKDNHIATMLAHFNIEMEYDEAYVFTRAEVAAMKNKGKIGEVYDTIIKRYKALESRFDFVLVEGTDLVEESNVFDVNFNALLAQSLNIPVLAVLKDNFSSEQELIEHVQMEINSLLEAEVQVIGAFINKAKNADEDTKAKLQQTFKEILFSVIPNEEELGRPTLKEIAEALEATFLYKGENINVTTQKTIVGGMQLHNFLQHISENCLAVIPADRSDLIVGTVTASNSTNYPRVAGIVLYGGFSLEKSIVKILDGTHKIMPIMLAKSGTFETANRIGKIKSKIYPENTEKIRLSIQLFEKYAEVDGLNERISAFKSDTITPRMFQYNMVQTARKAQKHIVLPEGTDDRILIAASQLATDELVYLTILGNKEKVIDRVNALGLKWDERRISITNPIESPKYKAYAQKLYDLRKSKGMELPQAEDLMLDVSYFGTMMVFMGDADGMVSGAVHTTAHTIRPSLQFVKTKPGVNTVSSVFFMLLHDRVLVYGDCAIVPNPTAEQLAEIAITSADSAKAFGIEPRVALLSYSSGSSGSGADVDKVRQATEIVKTQRPDLLVEGPIQYDAAVDPKVGKSKMPDSKVAGQANVLIFPDLNTGNNTYKAVQRETGALAIGPMLQGLKKPVNDLSRGATIPDIYNTVLITAIQSVMKE</sequence>
<comment type="pathway">
    <text evidence="2 12">Metabolic intermediate biosynthesis; acetyl-CoA biosynthesis; acetyl-CoA from acetate: step 2/2.</text>
</comment>
<evidence type="ECO:0000256" key="7">
    <source>
        <dbReference type="ARBA" id="ARBA00021528"/>
    </source>
</evidence>
<name>A0A0B7H5F6_9FLAO</name>
<evidence type="ECO:0000256" key="8">
    <source>
        <dbReference type="ARBA" id="ARBA00022490"/>
    </source>
</evidence>
<dbReference type="InterPro" id="IPR050500">
    <property type="entry name" value="Phos_Acetyltrans/Butyryltrans"/>
</dbReference>
<dbReference type="InterPro" id="IPR004614">
    <property type="entry name" value="P_AcTrfase"/>
</dbReference>
<dbReference type="InterPro" id="IPR010766">
    <property type="entry name" value="DRTGG"/>
</dbReference>
<dbReference type="EC" id="2.3.1.8" evidence="6 12"/>
<evidence type="ECO:0000256" key="6">
    <source>
        <dbReference type="ARBA" id="ARBA00012707"/>
    </source>
</evidence>
<dbReference type="Gene3D" id="3.40.50.10750">
    <property type="entry name" value="Isocitrate/Isopropylmalate dehydrogenase-like"/>
    <property type="match status" value="1"/>
</dbReference>
<dbReference type="Gene3D" id="3.40.50.300">
    <property type="entry name" value="P-loop containing nucleotide triphosphate hydrolases"/>
    <property type="match status" value="1"/>
</dbReference>
<dbReference type="GeneID" id="69579916"/>
<dbReference type="SUPFAM" id="SSF75138">
    <property type="entry name" value="HprK N-terminal domain-like"/>
    <property type="match status" value="1"/>
</dbReference>
<dbReference type="Pfam" id="PF01515">
    <property type="entry name" value="PTA_PTB"/>
    <property type="match status" value="1"/>
</dbReference>
<dbReference type="InterPro" id="IPR016475">
    <property type="entry name" value="P-Actrans_bac"/>
</dbReference>
<keyword evidence="9 12" id="KW-0808">Transferase</keyword>
<evidence type="ECO:0000256" key="4">
    <source>
        <dbReference type="ARBA" id="ARBA00009786"/>
    </source>
</evidence>
<dbReference type="CDD" id="cd03109">
    <property type="entry name" value="DTBS"/>
    <property type="match status" value="1"/>
</dbReference>
<comment type="catalytic activity">
    <reaction evidence="12">
        <text>acetyl-CoA + phosphate = acetyl phosphate + CoA</text>
        <dbReference type="Rhea" id="RHEA:19521"/>
        <dbReference type="ChEBI" id="CHEBI:22191"/>
        <dbReference type="ChEBI" id="CHEBI:43474"/>
        <dbReference type="ChEBI" id="CHEBI:57287"/>
        <dbReference type="ChEBI" id="CHEBI:57288"/>
        <dbReference type="EC" id="2.3.1.8"/>
    </reaction>
</comment>
<dbReference type="Gene3D" id="3.40.1390.20">
    <property type="entry name" value="HprK N-terminal domain-like"/>
    <property type="match status" value="1"/>
</dbReference>
<dbReference type="GO" id="GO:0006085">
    <property type="term" value="P:acetyl-CoA biosynthetic process"/>
    <property type="evidence" value="ECO:0007669"/>
    <property type="project" value="UniProtKB-UniPathway"/>
</dbReference>
<evidence type="ECO:0000256" key="12">
    <source>
        <dbReference type="PIRNR" id="PIRNR006107"/>
    </source>
</evidence>
<protein>
    <recommendedName>
        <fullName evidence="7 12">Phosphate acetyltransferase</fullName>
        <ecNumber evidence="6 12">2.3.1.8</ecNumber>
    </recommendedName>
    <alternativeName>
        <fullName evidence="11 12">Phosphotransacetylase</fullName>
    </alternativeName>
</protein>
<gene>
    <name evidence="13" type="primary">pta</name>
    <name evidence="13" type="ORF">CCAN12_210012</name>
</gene>
<accession>A0A0B7H5F6</accession>
<dbReference type="PANTHER" id="PTHR43356">
    <property type="entry name" value="PHOSPHATE ACETYLTRANSFERASE"/>
    <property type="match status" value="1"/>
</dbReference>
<dbReference type="InterPro" id="IPR028979">
    <property type="entry name" value="Ser_kin/Pase_Hpr-like_N_sf"/>
</dbReference>
<dbReference type="InterPro" id="IPR002505">
    <property type="entry name" value="PTA_PTB"/>
</dbReference>
<evidence type="ECO:0000256" key="9">
    <source>
        <dbReference type="ARBA" id="ARBA00022679"/>
    </source>
</evidence>
<keyword evidence="10 12" id="KW-0012">Acyltransferase</keyword>
<dbReference type="UniPathway" id="UPA00340">
    <property type="reaction ID" value="UER00459"/>
</dbReference>
<dbReference type="PANTHER" id="PTHR43356:SF3">
    <property type="entry name" value="PHOSPHATE ACETYLTRANSFERASE"/>
    <property type="match status" value="1"/>
</dbReference>
<comment type="similarity">
    <text evidence="3 12">In the C-terminal section; belongs to the phosphate acetyltransferase and butyryltransferase family.</text>
</comment>
<dbReference type="InterPro" id="IPR042112">
    <property type="entry name" value="P_AcTrfase_dom2"/>
</dbReference>
<comment type="subcellular location">
    <subcellularLocation>
        <location evidence="1 12">Cytoplasm</location>
    </subcellularLocation>
</comment>
<dbReference type="Gene3D" id="3.40.50.10950">
    <property type="match status" value="1"/>
</dbReference>
<dbReference type="RefSeq" id="WP_041998503.1">
    <property type="nucleotide sequence ID" value="NZ_CP022382.1"/>
</dbReference>
<evidence type="ECO:0000313" key="13">
    <source>
        <dbReference type="EMBL" id="CEN32848.1"/>
    </source>
</evidence>
<evidence type="ECO:0000256" key="10">
    <source>
        <dbReference type="ARBA" id="ARBA00023315"/>
    </source>
</evidence>
<dbReference type="InterPro" id="IPR027417">
    <property type="entry name" value="P-loop_NTPase"/>
</dbReference>
<organism evidence="13 14">
    <name type="scientific">Capnocytophaga canimorsus</name>
    <dbReference type="NCBI Taxonomy" id="28188"/>
    <lineage>
        <taxon>Bacteria</taxon>
        <taxon>Pseudomonadati</taxon>
        <taxon>Bacteroidota</taxon>
        <taxon>Flavobacteriia</taxon>
        <taxon>Flavobacteriales</taxon>
        <taxon>Flavobacteriaceae</taxon>
        <taxon>Capnocytophaga</taxon>
    </lineage>
</organism>
<evidence type="ECO:0000313" key="14">
    <source>
        <dbReference type="Proteomes" id="UP000044026"/>
    </source>
</evidence>
<dbReference type="EMBL" id="CDOE01000014">
    <property type="protein sequence ID" value="CEN32848.1"/>
    <property type="molecule type" value="Genomic_DNA"/>
</dbReference>
<dbReference type="NCBIfam" id="NF007233">
    <property type="entry name" value="PRK09653.1"/>
    <property type="match status" value="1"/>
</dbReference>
<dbReference type="Pfam" id="PF07085">
    <property type="entry name" value="DRTGG"/>
    <property type="match status" value="1"/>
</dbReference>
<proteinExistence type="inferred from homology"/>
<reference evidence="13 14" key="1">
    <citation type="submission" date="2015-01" db="EMBL/GenBank/DDBJ databases">
        <authorList>
            <person name="Xiang T."/>
            <person name="Song Y."/>
            <person name="Huang L."/>
            <person name="Wang B."/>
            <person name="Wu P."/>
        </authorList>
    </citation>
    <scope>NUCLEOTIDE SEQUENCE [LARGE SCALE GENOMIC DNA]</scope>
    <source>
        <strain evidence="13 14">Cc12</strain>
    </source>
</reference>
<dbReference type="Pfam" id="PF13500">
    <property type="entry name" value="AAA_26"/>
    <property type="match status" value="1"/>
</dbReference>
<comment type="domain">
    <text evidence="12">The N-terminal region seems to be important for proper quaternary structure. The C-terminal region contains the substrate-binding site.</text>
</comment>
<keyword evidence="8 12" id="KW-0963">Cytoplasm</keyword>
<dbReference type="SUPFAM" id="SSF53659">
    <property type="entry name" value="Isocitrate/Isopropylmalate dehydrogenase-like"/>
    <property type="match status" value="1"/>
</dbReference>
<dbReference type="NCBIfam" id="TIGR00651">
    <property type="entry name" value="pta"/>
    <property type="match status" value="1"/>
</dbReference>
<dbReference type="GO" id="GO:0005737">
    <property type="term" value="C:cytoplasm"/>
    <property type="evidence" value="ECO:0007669"/>
    <property type="project" value="UniProtKB-SubCell"/>
</dbReference>
<evidence type="ECO:0000256" key="5">
    <source>
        <dbReference type="ARBA" id="ARBA00011643"/>
    </source>
</evidence>
<evidence type="ECO:0000256" key="1">
    <source>
        <dbReference type="ARBA" id="ARBA00004496"/>
    </source>
</evidence>